<accession>A0A853JR26</accession>
<dbReference type="PANTHER" id="PTHR42794:SF2">
    <property type="entry name" value="ABC TRANSPORTER ATP-BINDING PROTEIN"/>
    <property type="match status" value="1"/>
</dbReference>
<gene>
    <name evidence="1" type="ORF">H0N91_12670</name>
</gene>
<sequence length="134" mass="15332">MCIRVILARAIAQEPDILLLDEPTSALDIHHQIEVMELIKELNTEKGVTVVAVLHDLNLAARFCERLIMIQGGVVVADGTPAEVIVQENLKKLYVMKMFIWNNWIFEKPEVIMVRVLKSHQTKKSPSYPCDLRR</sequence>
<dbReference type="InterPro" id="IPR027417">
    <property type="entry name" value="P-loop_NTPase"/>
</dbReference>
<proteinExistence type="predicted"/>
<dbReference type="EMBL" id="JACCKS010000014">
    <property type="protein sequence ID" value="NZA38957.1"/>
    <property type="molecule type" value="Genomic_DNA"/>
</dbReference>
<reference evidence="1 2" key="1">
    <citation type="submission" date="2020-07" db="EMBL/GenBank/DDBJ databases">
        <title>Organ Donor 1.</title>
        <authorList>
            <person name="Marsh A.J."/>
            <person name="Azcarate-Peril M.A."/>
        </authorList>
    </citation>
    <scope>NUCLEOTIDE SEQUENCE [LARGE SCALE GENOMIC DNA]</scope>
    <source>
        <strain evidence="1 2">AMC0717</strain>
    </source>
</reference>
<evidence type="ECO:0000313" key="1">
    <source>
        <dbReference type="EMBL" id="NZA38957.1"/>
    </source>
</evidence>
<comment type="caution">
    <text evidence="1">The sequence shown here is derived from an EMBL/GenBank/DDBJ whole genome shotgun (WGS) entry which is preliminary data.</text>
</comment>
<dbReference type="AlphaFoldDB" id="A0A853JR26"/>
<keyword evidence="1" id="KW-0067">ATP-binding</keyword>
<evidence type="ECO:0000313" key="2">
    <source>
        <dbReference type="Proteomes" id="UP000586254"/>
    </source>
</evidence>
<dbReference type="Proteomes" id="UP000586254">
    <property type="component" value="Unassembled WGS sequence"/>
</dbReference>
<dbReference type="GO" id="GO:0005524">
    <property type="term" value="F:ATP binding"/>
    <property type="evidence" value="ECO:0007669"/>
    <property type="project" value="UniProtKB-KW"/>
</dbReference>
<dbReference type="Gene3D" id="3.40.50.300">
    <property type="entry name" value="P-loop containing nucleotide triphosphate hydrolases"/>
    <property type="match status" value="1"/>
</dbReference>
<protein>
    <submittedName>
        <fullName evidence="1">ABC transporter ATP-binding protein</fullName>
    </submittedName>
</protein>
<dbReference type="SUPFAM" id="SSF52540">
    <property type="entry name" value="P-loop containing nucleoside triphosphate hydrolases"/>
    <property type="match status" value="1"/>
</dbReference>
<dbReference type="PANTHER" id="PTHR42794">
    <property type="entry name" value="HEMIN IMPORT ATP-BINDING PROTEIN HMUV"/>
    <property type="match status" value="1"/>
</dbReference>
<name>A0A853JR26_9FIRM</name>
<organism evidence="1 2">
    <name type="scientific">Eubacterium callanderi</name>
    <dbReference type="NCBI Taxonomy" id="53442"/>
    <lineage>
        <taxon>Bacteria</taxon>
        <taxon>Bacillati</taxon>
        <taxon>Bacillota</taxon>
        <taxon>Clostridia</taxon>
        <taxon>Eubacteriales</taxon>
        <taxon>Eubacteriaceae</taxon>
        <taxon>Eubacterium</taxon>
    </lineage>
</organism>
<keyword evidence="1" id="KW-0547">Nucleotide-binding</keyword>
<dbReference type="RefSeq" id="WP_180493643.1">
    <property type="nucleotide sequence ID" value="NZ_JACCKS010000014.1"/>
</dbReference>